<dbReference type="RefSeq" id="WP_004158014.1">
    <property type="nucleotide sequence ID" value="NZ_HE972533.1"/>
</dbReference>
<dbReference type="Proteomes" id="UP000005806">
    <property type="component" value="Unassembled WGS sequence"/>
</dbReference>
<reference evidence="2 3" key="1">
    <citation type="submission" date="2012-04" db="EMBL/GenBank/DDBJ databases">
        <authorList>
            <person name="Genoscope - CEA"/>
        </authorList>
    </citation>
    <scope>NUCLEOTIDE SEQUENCE [LARGE SCALE GENOMIC DNA]</scope>
    <source>
        <strain evidence="2 3">9432</strain>
    </source>
</reference>
<dbReference type="GO" id="GO:0008289">
    <property type="term" value="F:lipid binding"/>
    <property type="evidence" value="ECO:0007669"/>
    <property type="project" value="InterPro"/>
</dbReference>
<keyword evidence="1" id="KW-1133">Transmembrane helix</keyword>
<gene>
    <name evidence="2" type="ORF">MICCA_510004</name>
</gene>
<evidence type="ECO:0000256" key="1">
    <source>
        <dbReference type="SAM" id="Phobius"/>
    </source>
</evidence>
<dbReference type="GO" id="GO:0005576">
    <property type="term" value="C:extracellular region"/>
    <property type="evidence" value="ECO:0007669"/>
    <property type="project" value="InterPro"/>
</dbReference>
<dbReference type="GO" id="GO:0006869">
    <property type="term" value="P:lipid transport"/>
    <property type="evidence" value="ECO:0007669"/>
    <property type="project" value="InterPro"/>
</dbReference>
<dbReference type="Pfam" id="PF05461">
    <property type="entry name" value="ApoL"/>
    <property type="match status" value="1"/>
</dbReference>
<dbReference type="SUPFAM" id="SSF58100">
    <property type="entry name" value="Bacterial hemolysins"/>
    <property type="match status" value="1"/>
</dbReference>
<evidence type="ECO:0000313" key="3">
    <source>
        <dbReference type="Proteomes" id="UP000005806"/>
    </source>
</evidence>
<organism evidence="2 3">
    <name type="scientific">Microcystis aeruginosa PCC 9432</name>
    <dbReference type="NCBI Taxonomy" id="1160280"/>
    <lineage>
        <taxon>Bacteria</taxon>
        <taxon>Bacillati</taxon>
        <taxon>Cyanobacteriota</taxon>
        <taxon>Cyanophyceae</taxon>
        <taxon>Oscillatoriophycideae</taxon>
        <taxon>Chroococcales</taxon>
        <taxon>Microcystaceae</taxon>
        <taxon>Microcystis</taxon>
    </lineage>
</organism>
<dbReference type="InterPro" id="IPR008405">
    <property type="entry name" value="ApoL"/>
</dbReference>
<protein>
    <submittedName>
        <fullName evidence="2">Uncharacterized protein</fullName>
    </submittedName>
</protein>
<dbReference type="CDD" id="cd22656">
    <property type="entry name" value="ClyA_Cry6Aa-like"/>
    <property type="match status" value="1"/>
</dbReference>
<comment type="caution">
    <text evidence="2">The sequence shown here is derived from an EMBL/GenBank/DDBJ whole genome shotgun (WGS) entry which is preliminary data.</text>
</comment>
<keyword evidence="1" id="KW-0812">Transmembrane</keyword>
<dbReference type="NCBIfam" id="NF033928">
    <property type="entry name" value="alph_xenorhab_A"/>
    <property type="match status" value="1"/>
</dbReference>
<keyword evidence="1" id="KW-0472">Membrane</keyword>
<feature type="transmembrane region" description="Helical" evidence="1">
    <location>
        <begin position="260"/>
        <end position="278"/>
    </location>
</feature>
<dbReference type="GO" id="GO:0042157">
    <property type="term" value="P:lipoprotein metabolic process"/>
    <property type="evidence" value="ECO:0007669"/>
    <property type="project" value="InterPro"/>
</dbReference>
<proteinExistence type="predicted"/>
<dbReference type="AlphaFoldDB" id="A0A830ZUI7"/>
<evidence type="ECO:0000313" key="2">
    <source>
        <dbReference type="EMBL" id="CCH94819.1"/>
    </source>
</evidence>
<dbReference type="Gene3D" id="1.20.1170.10">
    <property type="match status" value="1"/>
</dbReference>
<dbReference type="EMBL" id="CAIH01000386">
    <property type="protein sequence ID" value="CCH94819.1"/>
    <property type="molecule type" value="Genomic_DNA"/>
</dbReference>
<accession>A0A830ZUI7</accession>
<name>A0A830ZUI7_MICAE</name>
<sequence>MVELSIAPAPGLIKDADPRSGQKSQFALFSDSWLELQGYVGAAIQLPITQGDFEEKYGSFERKELITDCIDAMKGVQEASTEFGNPKTLRAALIENPNLLATQEPPTEIYTHTVWLGQRVHQTAKNLVSGYESVLEGLTGLPPKEQVENLKEYLFDQTVGPIPLSKQMSEEVGVLIKKLGKFEQKMNEYNEKLQTFTKGSSDLIQQVDQSIGAISQKIKDLEKSRDDAYKAWKDFTIAAVSSSVGCFLIGGLLAPFTGGVSLLVGGVAGIATGVGLGVKAAICKDEYNGYCQQIAEQDIELKKKQRLRGDLGDFNTQMQRVGPAMAAFLKNLQTIEGVWVQMNNDMLAISQNINESSVGSLPFLVKAKAELAIDSWKSIDESAKQFTVQSLVDYTSISFGDPMPENMPQAA</sequence>